<evidence type="ECO:0000256" key="5">
    <source>
        <dbReference type="ARBA" id="ARBA00022741"/>
    </source>
</evidence>
<keyword evidence="7" id="KW-1278">Translocase</keyword>
<dbReference type="SUPFAM" id="SSF81653">
    <property type="entry name" value="Calcium ATPase, transduction domain A"/>
    <property type="match status" value="1"/>
</dbReference>
<evidence type="ECO:0000256" key="1">
    <source>
        <dbReference type="ARBA" id="ARBA00004127"/>
    </source>
</evidence>
<dbReference type="Gene3D" id="3.40.50.1000">
    <property type="entry name" value="HAD superfamily/HAD-like"/>
    <property type="match status" value="1"/>
</dbReference>
<dbReference type="InterPro" id="IPR001757">
    <property type="entry name" value="P_typ_ATPase"/>
</dbReference>
<feature type="transmembrane region" description="Helical" evidence="10">
    <location>
        <begin position="431"/>
        <end position="451"/>
    </location>
</feature>
<dbReference type="GO" id="GO:0005507">
    <property type="term" value="F:copper ion binding"/>
    <property type="evidence" value="ECO:0007669"/>
    <property type="project" value="TreeGrafter"/>
</dbReference>
<feature type="transmembrane region" description="Helical" evidence="10">
    <location>
        <begin position="192"/>
        <end position="216"/>
    </location>
</feature>
<dbReference type="PANTHER" id="PTHR43520">
    <property type="entry name" value="ATP7, ISOFORM B"/>
    <property type="match status" value="1"/>
</dbReference>
<dbReference type="EMBL" id="BMPG01000003">
    <property type="protein sequence ID" value="GGL66919.1"/>
    <property type="molecule type" value="Genomic_DNA"/>
</dbReference>
<dbReference type="OrthoDB" id="8588at2157"/>
<protein>
    <submittedName>
        <fullName evidence="12">Heavy metal translocating P-type ATPase</fullName>
    </submittedName>
</protein>
<dbReference type="GO" id="GO:0055070">
    <property type="term" value="P:copper ion homeostasis"/>
    <property type="evidence" value="ECO:0007669"/>
    <property type="project" value="TreeGrafter"/>
</dbReference>
<keyword evidence="6" id="KW-0067">ATP-binding</keyword>
<proteinExistence type="inferred from homology"/>
<evidence type="ECO:0000256" key="4">
    <source>
        <dbReference type="ARBA" id="ARBA00022723"/>
    </source>
</evidence>
<evidence type="ECO:0000256" key="3">
    <source>
        <dbReference type="ARBA" id="ARBA00022692"/>
    </source>
</evidence>
<comment type="similarity">
    <text evidence="2">Belongs to the cation transport ATPase (P-type) (TC 3.A.3) family. Type IB subfamily.</text>
</comment>
<dbReference type="GO" id="GO:0012505">
    <property type="term" value="C:endomembrane system"/>
    <property type="evidence" value="ECO:0007669"/>
    <property type="project" value="UniProtKB-SubCell"/>
</dbReference>
<evidence type="ECO:0000256" key="6">
    <source>
        <dbReference type="ARBA" id="ARBA00022840"/>
    </source>
</evidence>
<dbReference type="InterPro" id="IPR027256">
    <property type="entry name" value="P-typ_ATPase_IB"/>
</dbReference>
<organism evidence="12 13">
    <name type="scientific">Halocalculus aciditolerans</name>
    <dbReference type="NCBI Taxonomy" id="1383812"/>
    <lineage>
        <taxon>Archaea</taxon>
        <taxon>Methanobacteriati</taxon>
        <taxon>Methanobacteriota</taxon>
        <taxon>Stenosarchaea group</taxon>
        <taxon>Halobacteria</taxon>
        <taxon>Halobacteriales</taxon>
        <taxon>Halobacteriaceae</taxon>
        <taxon>Halocalculus</taxon>
    </lineage>
</organism>
<dbReference type="PROSITE" id="PS50846">
    <property type="entry name" value="HMA_2"/>
    <property type="match status" value="1"/>
</dbReference>
<dbReference type="SUPFAM" id="SSF81665">
    <property type="entry name" value="Calcium ATPase, transmembrane domain M"/>
    <property type="match status" value="1"/>
</dbReference>
<feature type="transmembrane region" description="Helical" evidence="10">
    <location>
        <begin position="403"/>
        <end position="425"/>
    </location>
</feature>
<dbReference type="AlphaFoldDB" id="A0A830FP92"/>
<dbReference type="InterPro" id="IPR059000">
    <property type="entry name" value="ATPase_P-type_domA"/>
</dbReference>
<dbReference type="InterPro" id="IPR006121">
    <property type="entry name" value="HMA_dom"/>
</dbReference>
<gene>
    <name evidence="12" type="ORF">GCM10009039_26130</name>
</gene>
<dbReference type="SUPFAM" id="SSF55008">
    <property type="entry name" value="HMA, heavy metal-associated domain"/>
    <property type="match status" value="1"/>
</dbReference>
<dbReference type="InterPro" id="IPR008250">
    <property type="entry name" value="ATPase_P-typ_transduc_dom_A_sf"/>
</dbReference>
<dbReference type="GO" id="GO:0043682">
    <property type="term" value="F:P-type divalent copper transporter activity"/>
    <property type="evidence" value="ECO:0007669"/>
    <property type="project" value="TreeGrafter"/>
</dbReference>
<feature type="transmembrane region" description="Helical" evidence="10">
    <location>
        <begin position="252"/>
        <end position="270"/>
    </location>
</feature>
<dbReference type="RefSeq" id="WP_188979615.1">
    <property type="nucleotide sequence ID" value="NZ_BMPG01000003.1"/>
</dbReference>
<dbReference type="PRINTS" id="PR00119">
    <property type="entry name" value="CATATPASE"/>
</dbReference>
<feature type="transmembrane region" description="Helical" evidence="10">
    <location>
        <begin position="150"/>
        <end position="172"/>
    </location>
</feature>
<keyword evidence="8 10" id="KW-1133">Transmembrane helix</keyword>
<dbReference type="NCBIfam" id="TIGR01525">
    <property type="entry name" value="ATPase-IB_hvy"/>
    <property type="match status" value="1"/>
</dbReference>
<sequence length="803" mass="83737">MPSCTLCGLETPQPPVTDDGADGRFCCRGCLEVARTLDDASAADAETARDALAADADADSVPDDAETAYLAVDGMHCATCEAFLQSRAQESDGVFDADASYAGDALKVTYDADRTDPSELASAVSGYGYRVRQRGADVDESATLTASVRLLLGGFFGMMVMVYYVPFLYPVYLGGAPLLPFFTTSSVAGQYLLWNLAVFAGAGTAIAGYPIFRGALVSLRARRPNMDLLVALASGAAFGYSVLVLLLGGTEVYFDVSIVVVLVVTLGEYLETRIKSRTTERLRTTTTERAQTVRVRTTDGVERAALESVDAGDRIVLRSGERVPLDGTVTDGEGAVEESLLTGESRPRQVSVGDAVVGGSRLVAGGVTARVADGTERTLDRITDALWDAQTTHSGVQRLADKAAAVFVPGVFGLSVLGLLAHLALGTAPESALLIALTVLIVSCPCALGLATPLAVSRGIRTALEADAIVTDSNVFEHGGDIDVVALDKTGTLTTGEMSIEDVAGDRSALRAAAALETYVDHPVAEAVCEFATADNASVSGVRNHAHGVSGRVDGDEVLVGDPDLFEAREWRVPAALADRIDDAASEGYVPVVVGVSGEATAVGLAADTPRSGWREVVSTLADDHRVVVLTGDRAERAAPFRACPEVDRVFAGVPPEGKAAVIDRLRERETVAMVGDGTNDAPALAAADVGVAVADGVELTTDAADVVVTAGGFDVVPTLLAVASATRRRIRTNLAWAFCYNAVAVPLALLGVLNPLLAAVAMGASSLFVVANSARTLDGVSRYRARLPFARARSRIERVVRA</sequence>
<dbReference type="SFLD" id="SFLDS00003">
    <property type="entry name" value="Haloacid_Dehalogenase"/>
    <property type="match status" value="1"/>
</dbReference>
<keyword evidence="13" id="KW-1185">Reference proteome</keyword>
<dbReference type="InterPro" id="IPR023214">
    <property type="entry name" value="HAD_sf"/>
</dbReference>
<reference evidence="12" key="2">
    <citation type="submission" date="2020-09" db="EMBL/GenBank/DDBJ databases">
        <authorList>
            <person name="Sun Q."/>
            <person name="Ohkuma M."/>
        </authorList>
    </citation>
    <scope>NUCLEOTIDE SEQUENCE</scope>
    <source>
        <strain evidence="12">JCM 19596</strain>
    </source>
</reference>
<dbReference type="Gene3D" id="2.70.150.10">
    <property type="entry name" value="Calcium-transporting ATPase, cytoplasmic transduction domain A"/>
    <property type="match status" value="1"/>
</dbReference>
<dbReference type="Pfam" id="PF00122">
    <property type="entry name" value="E1-E2_ATPase"/>
    <property type="match status" value="1"/>
</dbReference>
<dbReference type="InterPro" id="IPR023299">
    <property type="entry name" value="ATPase_P-typ_cyto_dom_N"/>
</dbReference>
<dbReference type="PROSITE" id="PS00154">
    <property type="entry name" value="ATPASE_E1_E2"/>
    <property type="match status" value="1"/>
</dbReference>
<feature type="transmembrane region" description="Helical" evidence="10">
    <location>
        <begin position="228"/>
        <end position="246"/>
    </location>
</feature>
<keyword evidence="9 10" id="KW-0472">Membrane</keyword>
<dbReference type="InterPro" id="IPR036163">
    <property type="entry name" value="HMA_dom_sf"/>
</dbReference>
<dbReference type="GO" id="GO:0016020">
    <property type="term" value="C:membrane"/>
    <property type="evidence" value="ECO:0007669"/>
    <property type="project" value="InterPro"/>
</dbReference>
<evidence type="ECO:0000259" key="11">
    <source>
        <dbReference type="PROSITE" id="PS50846"/>
    </source>
</evidence>
<evidence type="ECO:0000313" key="12">
    <source>
        <dbReference type="EMBL" id="GGL66919.1"/>
    </source>
</evidence>
<dbReference type="InterPro" id="IPR044492">
    <property type="entry name" value="P_typ_ATPase_HD_dom"/>
</dbReference>
<keyword evidence="5" id="KW-0547">Nucleotide-binding</keyword>
<dbReference type="CDD" id="cd00371">
    <property type="entry name" value="HMA"/>
    <property type="match status" value="1"/>
</dbReference>
<evidence type="ECO:0000256" key="9">
    <source>
        <dbReference type="ARBA" id="ARBA00023136"/>
    </source>
</evidence>
<dbReference type="SFLD" id="SFLDG00002">
    <property type="entry name" value="C1.7:_P-type_atpase_like"/>
    <property type="match status" value="1"/>
</dbReference>
<keyword evidence="3 10" id="KW-0812">Transmembrane</keyword>
<dbReference type="GO" id="GO:0016887">
    <property type="term" value="F:ATP hydrolysis activity"/>
    <property type="evidence" value="ECO:0007669"/>
    <property type="project" value="InterPro"/>
</dbReference>
<dbReference type="SUPFAM" id="SSF56784">
    <property type="entry name" value="HAD-like"/>
    <property type="match status" value="1"/>
</dbReference>
<feature type="domain" description="HMA" evidence="11">
    <location>
        <begin position="66"/>
        <end position="132"/>
    </location>
</feature>
<dbReference type="NCBIfam" id="TIGR01494">
    <property type="entry name" value="ATPase_P-type"/>
    <property type="match status" value="1"/>
</dbReference>
<dbReference type="InterPro" id="IPR023298">
    <property type="entry name" value="ATPase_P-typ_TM_dom_sf"/>
</dbReference>
<evidence type="ECO:0000256" key="7">
    <source>
        <dbReference type="ARBA" id="ARBA00022967"/>
    </source>
</evidence>
<dbReference type="SFLD" id="SFLDF00027">
    <property type="entry name" value="p-type_atpase"/>
    <property type="match status" value="1"/>
</dbReference>
<keyword evidence="4" id="KW-0479">Metal-binding</keyword>
<evidence type="ECO:0000256" key="2">
    <source>
        <dbReference type="ARBA" id="ARBA00006024"/>
    </source>
</evidence>
<dbReference type="InterPro" id="IPR036412">
    <property type="entry name" value="HAD-like_sf"/>
</dbReference>
<accession>A0A830FP92</accession>
<evidence type="ECO:0000256" key="10">
    <source>
        <dbReference type="SAM" id="Phobius"/>
    </source>
</evidence>
<dbReference type="Gene3D" id="3.40.1110.10">
    <property type="entry name" value="Calcium-transporting ATPase, cytoplasmic domain N"/>
    <property type="match status" value="1"/>
</dbReference>
<dbReference type="InterPro" id="IPR018303">
    <property type="entry name" value="ATPase_P-typ_P_site"/>
</dbReference>
<feature type="transmembrane region" description="Helical" evidence="10">
    <location>
        <begin position="735"/>
        <end position="754"/>
    </location>
</feature>
<dbReference type="Pfam" id="PF00403">
    <property type="entry name" value="HMA"/>
    <property type="match status" value="1"/>
</dbReference>
<evidence type="ECO:0000313" key="13">
    <source>
        <dbReference type="Proteomes" id="UP000607197"/>
    </source>
</evidence>
<dbReference type="GO" id="GO:0005524">
    <property type="term" value="F:ATP binding"/>
    <property type="evidence" value="ECO:0007669"/>
    <property type="project" value="UniProtKB-KW"/>
</dbReference>
<dbReference type="PANTHER" id="PTHR43520:SF8">
    <property type="entry name" value="P-TYPE CU(+) TRANSPORTER"/>
    <property type="match status" value="1"/>
</dbReference>
<comment type="caution">
    <text evidence="12">The sequence shown here is derived from an EMBL/GenBank/DDBJ whole genome shotgun (WGS) entry which is preliminary data.</text>
</comment>
<dbReference type="Proteomes" id="UP000607197">
    <property type="component" value="Unassembled WGS sequence"/>
</dbReference>
<dbReference type="NCBIfam" id="TIGR01511">
    <property type="entry name" value="ATPase-IB1_Cu"/>
    <property type="match status" value="1"/>
</dbReference>
<name>A0A830FP92_9EURY</name>
<dbReference type="Pfam" id="PF00702">
    <property type="entry name" value="Hydrolase"/>
    <property type="match status" value="1"/>
</dbReference>
<reference evidence="12" key="1">
    <citation type="journal article" date="2014" name="Int. J. Syst. Evol. Microbiol.">
        <title>Complete genome sequence of Corynebacterium casei LMG S-19264T (=DSM 44701T), isolated from a smear-ripened cheese.</title>
        <authorList>
            <consortium name="US DOE Joint Genome Institute (JGI-PGF)"/>
            <person name="Walter F."/>
            <person name="Albersmeier A."/>
            <person name="Kalinowski J."/>
            <person name="Ruckert C."/>
        </authorList>
    </citation>
    <scope>NUCLEOTIDE SEQUENCE</scope>
    <source>
        <strain evidence="12">JCM 19596</strain>
    </source>
</reference>
<evidence type="ECO:0000256" key="8">
    <source>
        <dbReference type="ARBA" id="ARBA00022989"/>
    </source>
</evidence>
<dbReference type="Gene3D" id="3.30.70.100">
    <property type="match status" value="1"/>
</dbReference>
<comment type="subcellular location">
    <subcellularLocation>
        <location evidence="1">Endomembrane system</location>
        <topology evidence="1">Multi-pass membrane protein</topology>
    </subcellularLocation>
</comment>